<gene>
    <name evidence="2" type="ORF">JG540_07985</name>
</gene>
<proteinExistence type="predicted"/>
<feature type="transmembrane region" description="Helical" evidence="1">
    <location>
        <begin position="167"/>
        <end position="186"/>
    </location>
</feature>
<dbReference type="EMBL" id="CP066802">
    <property type="protein sequence ID" value="QQM66981.1"/>
    <property type="molecule type" value="Genomic_DNA"/>
</dbReference>
<evidence type="ECO:0000256" key="1">
    <source>
        <dbReference type="SAM" id="Phobius"/>
    </source>
</evidence>
<reference evidence="2 3" key="1">
    <citation type="submission" date="2020-12" db="EMBL/GenBank/DDBJ databases">
        <authorList>
            <person name="Zhou J."/>
        </authorList>
    </citation>
    <scope>NUCLEOTIDE SEQUENCE [LARGE SCALE GENOMIC DNA]</scope>
    <source>
        <strain evidence="2 3">CCUG 61299</strain>
    </source>
</reference>
<feature type="transmembrane region" description="Helical" evidence="1">
    <location>
        <begin position="285"/>
        <end position="304"/>
    </location>
</feature>
<evidence type="ECO:0000313" key="2">
    <source>
        <dbReference type="EMBL" id="QQM66981.1"/>
    </source>
</evidence>
<sequence length="335" mass="35582">MDIDAFIAAHQPEWDRLRELSATRRLSGSQADELVTLYRVTAGHLSRVRTNAPDPQVVAELSTLVAFARSRVTGTQRVGWSALRYYVTVTMPAALFRVRWWSLGTTVACLALAVLTAWWTLHSTAAMSALGTPKALDAYANDAFAAYYTTYGPQDFAGLVWTNNARIAAVCVAGGITGVLPAWMMLGNAMNVGQSAAILIDHGLTWEFFSLILPHGLLELTSVFVAGGAGLKLFWTLLVPGRRPRLQALAEEGRTLITVAVALTVSLGVSGLIEGFVTGAAIPWVLKILLGTLALALFLAYGLVLGARAQDRVQGGEIAGDLGAYDAGARVAVAG</sequence>
<dbReference type="KEGG" id="awe:JG540_07985"/>
<keyword evidence="1" id="KW-0472">Membrane</keyword>
<evidence type="ECO:0000313" key="3">
    <source>
        <dbReference type="Proteomes" id="UP000595895"/>
    </source>
</evidence>
<dbReference type="Proteomes" id="UP000595895">
    <property type="component" value="Chromosome"/>
</dbReference>
<dbReference type="AlphaFoldDB" id="A0A7T7M8R0"/>
<feature type="transmembrane region" description="Helical" evidence="1">
    <location>
        <begin position="253"/>
        <end position="273"/>
    </location>
</feature>
<keyword evidence="3" id="KW-1185">Reference proteome</keyword>
<dbReference type="PANTHER" id="PTHR35337">
    <property type="entry name" value="SLR1478 PROTEIN"/>
    <property type="match status" value="1"/>
</dbReference>
<keyword evidence="1" id="KW-0812">Transmembrane</keyword>
<protein>
    <submittedName>
        <fullName evidence="2">Stage II sporulation protein M</fullName>
    </submittedName>
</protein>
<dbReference type="Pfam" id="PF01944">
    <property type="entry name" value="SpoIIM"/>
    <property type="match status" value="1"/>
</dbReference>
<organism evidence="2 3">
    <name type="scientific">Actinomyces weissii</name>
    <dbReference type="NCBI Taxonomy" id="675090"/>
    <lineage>
        <taxon>Bacteria</taxon>
        <taxon>Bacillati</taxon>
        <taxon>Actinomycetota</taxon>
        <taxon>Actinomycetes</taxon>
        <taxon>Actinomycetales</taxon>
        <taxon>Actinomycetaceae</taxon>
        <taxon>Actinomyces</taxon>
    </lineage>
</organism>
<dbReference type="PANTHER" id="PTHR35337:SF1">
    <property type="entry name" value="SLR1478 PROTEIN"/>
    <property type="match status" value="1"/>
</dbReference>
<accession>A0A7T7M8R0</accession>
<keyword evidence="1" id="KW-1133">Transmembrane helix</keyword>
<feature type="transmembrane region" description="Helical" evidence="1">
    <location>
        <begin position="100"/>
        <end position="121"/>
    </location>
</feature>
<dbReference type="RefSeq" id="WP_200275191.1">
    <property type="nucleotide sequence ID" value="NZ_CP066802.1"/>
</dbReference>
<name>A0A7T7M8R0_9ACTO</name>
<dbReference type="InterPro" id="IPR002798">
    <property type="entry name" value="SpoIIM-like"/>
</dbReference>